<geneLocation type="plasmid" evidence="2 3">
    <name>pSA2</name>
</geneLocation>
<evidence type="ECO:0000313" key="2">
    <source>
        <dbReference type="EMBL" id="AOR80287.1"/>
    </source>
</evidence>
<feature type="domain" description="DUF2268" evidence="1">
    <location>
        <begin position="7"/>
        <end position="121"/>
    </location>
</feature>
<keyword evidence="3" id="KW-1185">Reference proteome</keyword>
<dbReference type="Pfam" id="PF10026">
    <property type="entry name" value="DUF2268"/>
    <property type="match status" value="1"/>
</dbReference>
<dbReference type="InterPro" id="IPR018728">
    <property type="entry name" value="DUF2268"/>
</dbReference>
<keyword evidence="2" id="KW-0614">Plasmid</keyword>
<reference evidence="3" key="1">
    <citation type="journal article" date="2017" name="J. Biotechnol.">
        <title>Complete genome sequence of Novosphingobium resinovorum SA1, a versatile xenobiotic-degrading bacterium capable of utilizing sulfanilic acid.</title>
        <authorList>
            <person name="Hegedus B."/>
            <person name="Kos P.B."/>
            <person name="Balint B."/>
            <person name="Maroti G."/>
            <person name="Gan H.M."/>
            <person name="Perei K."/>
            <person name="Rakhely G."/>
        </authorList>
    </citation>
    <scope>NUCLEOTIDE SEQUENCE [LARGE SCALE GENOMIC DNA]</scope>
    <source>
        <strain evidence="3">SA1</strain>
    </source>
</reference>
<sequence>MQPDPSDRLFHLIAHEYGHIEQDPALDDENAPTTVLRQSLIEGTAELVAELISGQVSNVHLQSWTQGHVDEIDARFLADADSSDLSGWLYNGVGTPDQPGDLGYWVGYRIARAFYDKAGDKRAALRTLLDLKNPKDILAGSGWGTGPHG</sequence>
<dbReference type="EMBL" id="CP017077">
    <property type="protein sequence ID" value="AOR80287.1"/>
    <property type="molecule type" value="Genomic_DNA"/>
</dbReference>
<proteinExistence type="predicted"/>
<evidence type="ECO:0000259" key="1">
    <source>
        <dbReference type="Pfam" id="PF10026"/>
    </source>
</evidence>
<protein>
    <recommendedName>
        <fullName evidence="1">DUF2268 domain-containing protein</fullName>
    </recommendedName>
</protein>
<dbReference type="AlphaFoldDB" id="A0A1D8ADT5"/>
<evidence type="ECO:0000313" key="3">
    <source>
        <dbReference type="Proteomes" id="UP000094626"/>
    </source>
</evidence>
<gene>
    <name evidence="2" type="ORF">BES08_25620</name>
</gene>
<dbReference type="Proteomes" id="UP000094626">
    <property type="component" value="Plasmid pSA2"/>
</dbReference>
<dbReference type="KEGG" id="nre:BES08_25620"/>
<organism evidence="2 3">
    <name type="scientific">Novosphingobium resinovorum</name>
    <dbReference type="NCBI Taxonomy" id="158500"/>
    <lineage>
        <taxon>Bacteria</taxon>
        <taxon>Pseudomonadati</taxon>
        <taxon>Pseudomonadota</taxon>
        <taxon>Alphaproteobacteria</taxon>
        <taxon>Sphingomonadales</taxon>
        <taxon>Sphingomonadaceae</taxon>
        <taxon>Novosphingobium</taxon>
    </lineage>
</organism>
<name>A0A1D8ADT5_9SPHN</name>
<accession>A0A1D8ADT5</accession>